<feature type="compositionally biased region" description="Acidic residues" evidence="1">
    <location>
        <begin position="438"/>
        <end position="453"/>
    </location>
</feature>
<dbReference type="Proteomes" id="UP000323000">
    <property type="component" value="Chromosome 1"/>
</dbReference>
<gene>
    <name evidence="2" type="ORF">EZV62_001086</name>
</gene>
<dbReference type="PANTHER" id="PTHR36702:SF1">
    <property type="entry name" value="HOLLIDAY JUNCTION RESOLVASE"/>
    <property type="match status" value="1"/>
</dbReference>
<comment type="caution">
    <text evidence="2">The sequence shown here is derived from an EMBL/GenBank/DDBJ whole genome shotgun (WGS) entry which is preliminary data.</text>
</comment>
<name>A0A5C7IT38_9ROSI</name>
<feature type="region of interest" description="Disordered" evidence="1">
    <location>
        <begin position="384"/>
        <end position="453"/>
    </location>
</feature>
<proteinExistence type="predicted"/>
<sequence>MIIFLKCKDLPPYGQSQSASPWCDPAKYKNEKKRQHSIPNQWDVDPLSLSLRRNPVRARCPPARYAFPTKFFTSDYLSFLTSIHSFVEPTSYKEASLDTKWHQAMDEELAALHKTKTWELVPLPEGKRAIGFMVYKRYGIQEITLCVLIISTLRISLSHEKSLKAANEVLVELLEKSSLELLNSLLNSDLVRQELKFEMLNWLFAEECRSNSIQGDPSNRTASADEIFSVSCEAMPGGKALLPGRVALFLSFLMYSPDLEEDVKLAITRKLGWFLDTLTDEDLFSSILVSQIPVLYSSGKTLELVWEPLFSALLHVYLLNRCPTKSLDTKTPQEAWSSHKPSVSHLRVFGSIAYIKVPDARRTKLEDKGEKCILTKASRSTELISEEETREVATEPQIPRDQQTPQRGSSSPQRYDAPLPIERDFSDMMPRGTRSLEDLYENTEQVEEDITLY</sequence>
<dbReference type="PANTHER" id="PTHR36702">
    <property type="entry name" value="HOLLIDAY JUNCTION RESOLVASE"/>
    <property type="match status" value="1"/>
</dbReference>
<organism evidence="2 3">
    <name type="scientific">Acer yangbiense</name>
    <dbReference type="NCBI Taxonomy" id="1000413"/>
    <lineage>
        <taxon>Eukaryota</taxon>
        <taxon>Viridiplantae</taxon>
        <taxon>Streptophyta</taxon>
        <taxon>Embryophyta</taxon>
        <taxon>Tracheophyta</taxon>
        <taxon>Spermatophyta</taxon>
        <taxon>Magnoliopsida</taxon>
        <taxon>eudicotyledons</taxon>
        <taxon>Gunneridae</taxon>
        <taxon>Pentapetalae</taxon>
        <taxon>rosids</taxon>
        <taxon>malvids</taxon>
        <taxon>Sapindales</taxon>
        <taxon>Sapindaceae</taxon>
        <taxon>Hippocastanoideae</taxon>
        <taxon>Acereae</taxon>
        <taxon>Acer</taxon>
    </lineage>
</organism>
<protein>
    <submittedName>
        <fullName evidence="2">Uncharacterized protein</fullName>
    </submittedName>
</protein>
<dbReference type="AlphaFoldDB" id="A0A5C7IT38"/>
<evidence type="ECO:0000313" key="2">
    <source>
        <dbReference type="EMBL" id="TXG72507.1"/>
    </source>
</evidence>
<dbReference type="EMBL" id="VAHF01000001">
    <property type="protein sequence ID" value="TXG72507.1"/>
    <property type="molecule type" value="Genomic_DNA"/>
</dbReference>
<feature type="compositionally biased region" description="Polar residues" evidence="1">
    <location>
        <begin position="400"/>
        <end position="413"/>
    </location>
</feature>
<accession>A0A5C7IT38</accession>
<dbReference type="Pfam" id="PF14868">
    <property type="entry name" value="DUF4487"/>
    <property type="match status" value="1"/>
</dbReference>
<keyword evidence="3" id="KW-1185">Reference proteome</keyword>
<evidence type="ECO:0000256" key="1">
    <source>
        <dbReference type="SAM" id="MobiDB-lite"/>
    </source>
</evidence>
<reference evidence="3" key="1">
    <citation type="journal article" date="2019" name="Gigascience">
        <title>De novo genome assembly of the endangered Acer yangbiense, a plant species with extremely small populations endemic to Yunnan Province, China.</title>
        <authorList>
            <person name="Yang J."/>
            <person name="Wariss H.M."/>
            <person name="Tao L."/>
            <person name="Zhang R."/>
            <person name="Yun Q."/>
            <person name="Hollingsworth P."/>
            <person name="Dao Z."/>
            <person name="Luo G."/>
            <person name="Guo H."/>
            <person name="Ma Y."/>
            <person name="Sun W."/>
        </authorList>
    </citation>
    <scope>NUCLEOTIDE SEQUENCE [LARGE SCALE GENOMIC DNA]</scope>
    <source>
        <strain evidence="3">cv. Malutang</strain>
    </source>
</reference>
<evidence type="ECO:0000313" key="3">
    <source>
        <dbReference type="Proteomes" id="UP000323000"/>
    </source>
</evidence>
<dbReference type="InterPro" id="IPR027902">
    <property type="entry name" value="DUF4487"/>
</dbReference>
<dbReference type="OrthoDB" id="6776856at2759"/>